<keyword evidence="2" id="KW-1185">Reference proteome</keyword>
<dbReference type="Proteomes" id="UP000005239">
    <property type="component" value="Unassembled WGS sequence"/>
</dbReference>
<reference evidence="2" key="1">
    <citation type="journal article" date="2008" name="Nat. Genet.">
        <title>The Pristionchus pacificus genome provides a unique perspective on nematode lifestyle and parasitism.</title>
        <authorList>
            <person name="Dieterich C."/>
            <person name="Clifton S.W."/>
            <person name="Schuster L.N."/>
            <person name="Chinwalla A."/>
            <person name="Delehaunty K."/>
            <person name="Dinkelacker I."/>
            <person name="Fulton L."/>
            <person name="Fulton R."/>
            <person name="Godfrey J."/>
            <person name="Minx P."/>
            <person name="Mitreva M."/>
            <person name="Roeseler W."/>
            <person name="Tian H."/>
            <person name="Witte H."/>
            <person name="Yang S.P."/>
            <person name="Wilson R.K."/>
            <person name="Sommer R.J."/>
        </authorList>
    </citation>
    <scope>NUCLEOTIDE SEQUENCE [LARGE SCALE GENOMIC DNA]</scope>
    <source>
        <strain evidence="2">PS312</strain>
    </source>
</reference>
<dbReference type="AlphaFoldDB" id="A0A2A6BL44"/>
<organism evidence="1 2">
    <name type="scientific">Pristionchus pacificus</name>
    <name type="common">Parasitic nematode worm</name>
    <dbReference type="NCBI Taxonomy" id="54126"/>
    <lineage>
        <taxon>Eukaryota</taxon>
        <taxon>Metazoa</taxon>
        <taxon>Ecdysozoa</taxon>
        <taxon>Nematoda</taxon>
        <taxon>Chromadorea</taxon>
        <taxon>Rhabditida</taxon>
        <taxon>Rhabditina</taxon>
        <taxon>Diplogasteromorpha</taxon>
        <taxon>Diplogasteroidea</taxon>
        <taxon>Neodiplogasteridae</taxon>
        <taxon>Pristionchus</taxon>
    </lineage>
</organism>
<dbReference type="EnsemblMetazoa" id="PPA44027.1">
    <property type="protein sequence ID" value="PPA44027.1"/>
    <property type="gene ID" value="WBGene00282396"/>
</dbReference>
<accession>A0A2A6BL44</accession>
<evidence type="ECO:0000313" key="1">
    <source>
        <dbReference type="EnsemblMetazoa" id="PPA44027.1"/>
    </source>
</evidence>
<reference evidence="1" key="2">
    <citation type="submission" date="2022-06" db="UniProtKB">
        <authorList>
            <consortium name="EnsemblMetazoa"/>
        </authorList>
    </citation>
    <scope>IDENTIFICATION</scope>
    <source>
        <strain evidence="1">PS312</strain>
    </source>
</reference>
<name>A0A2A6BL44_PRIPA</name>
<sequence>MSRIIRITSPDISSGIIGTICSFFSTAIFAGPSSSSSAPRSIELATPLWPAVVPSDPSVPAITEPVVNVGGYWVEGFMGMYAYQKQNPS</sequence>
<evidence type="ECO:0000313" key="2">
    <source>
        <dbReference type="Proteomes" id="UP000005239"/>
    </source>
</evidence>
<gene>
    <name evidence="1" type="primary">WBGene00282396</name>
</gene>
<proteinExistence type="predicted"/>
<protein>
    <submittedName>
        <fullName evidence="1">Uncharacterized protein</fullName>
    </submittedName>
</protein>
<accession>A0A8R1UYW5</accession>